<comment type="subcellular location">
    <subcellularLocation>
        <location evidence="1">Cell membrane</location>
        <topology evidence="1">Multi-pass membrane protein</topology>
    </subcellularLocation>
</comment>
<reference evidence="11 12" key="1">
    <citation type="submission" date="2023-03" db="EMBL/GenBank/DDBJ databases">
        <title>High-quality genome of Scylla paramamosain provides insights in environmental adaptation.</title>
        <authorList>
            <person name="Zhang L."/>
        </authorList>
    </citation>
    <scope>NUCLEOTIDE SEQUENCE [LARGE SCALE GENOMIC DNA]</scope>
    <source>
        <strain evidence="11">LZ_2023a</strain>
        <tissue evidence="11">Muscle</tissue>
    </source>
</reference>
<evidence type="ECO:0000256" key="4">
    <source>
        <dbReference type="ARBA" id="ARBA00022692"/>
    </source>
</evidence>
<accession>A0AAW0SBA8</accession>
<keyword evidence="7" id="KW-0675">Receptor</keyword>
<comment type="caution">
    <text evidence="11">The sequence shown here is derived from an EMBL/GenBank/DDBJ whole genome shotgun (WGS) entry which is preliminary data.</text>
</comment>
<keyword evidence="6 9" id="KW-0472">Membrane</keyword>
<evidence type="ECO:0000256" key="5">
    <source>
        <dbReference type="ARBA" id="ARBA00022989"/>
    </source>
</evidence>
<evidence type="ECO:0000256" key="3">
    <source>
        <dbReference type="ARBA" id="ARBA00022475"/>
    </source>
</evidence>
<feature type="transmembrane region" description="Helical" evidence="9">
    <location>
        <begin position="6"/>
        <end position="24"/>
    </location>
</feature>
<feature type="domain" description="Ionotropic glutamate receptor C-terminal" evidence="10">
    <location>
        <begin position="14"/>
        <end position="82"/>
    </location>
</feature>
<organism evidence="11 12">
    <name type="scientific">Scylla paramamosain</name>
    <name type="common">Mud crab</name>
    <dbReference type="NCBI Taxonomy" id="85552"/>
    <lineage>
        <taxon>Eukaryota</taxon>
        <taxon>Metazoa</taxon>
        <taxon>Ecdysozoa</taxon>
        <taxon>Arthropoda</taxon>
        <taxon>Crustacea</taxon>
        <taxon>Multicrustacea</taxon>
        <taxon>Malacostraca</taxon>
        <taxon>Eumalacostraca</taxon>
        <taxon>Eucarida</taxon>
        <taxon>Decapoda</taxon>
        <taxon>Pleocyemata</taxon>
        <taxon>Brachyura</taxon>
        <taxon>Eubrachyura</taxon>
        <taxon>Portunoidea</taxon>
        <taxon>Portunidae</taxon>
        <taxon>Portuninae</taxon>
        <taxon>Scylla</taxon>
    </lineage>
</organism>
<dbReference type="GO" id="GO:0005886">
    <property type="term" value="C:plasma membrane"/>
    <property type="evidence" value="ECO:0007669"/>
    <property type="project" value="UniProtKB-SubCell"/>
</dbReference>
<protein>
    <recommendedName>
        <fullName evidence="10">Ionotropic glutamate receptor C-terminal domain-containing protein</fullName>
    </recommendedName>
</protein>
<evidence type="ECO:0000256" key="6">
    <source>
        <dbReference type="ARBA" id="ARBA00023136"/>
    </source>
</evidence>
<evidence type="ECO:0000259" key="10">
    <source>
        <dbReference type="Pfam" id="PF00060"/>
    </source>
</evidence>
<dbReference type="PANTHER" id="PTHR42643:SF24">
    <property type="entry name" value="IONOTROPIC RECEPTOR 60A"/>
    <property type="match status" value="1"/>
</dbReference>
<evidence type="ECO:0000256" key="8">
    <source>
        <dbReference type="ARBA" id="ARBA00023180"/>
    </source>
</evidence>
<evidence type="ECO:0000256" key="9">
    <source>
        <dbReference type="SAM" id="Phobius"/>
    </source>
</evidence>
<evidence type="ECO:0000313" key="11">
    <source>
        <dbReference type="EMBL" id="KAK8372161.1"/>
    </source>
</evidence>
<dbReference type="GO" id="GO:0015276">
    <property type="term" value="F:ligand-gated monoatomic ion channel activity"/>
    <property type="evidence" value="ECO:0007669"/>
    <property type="project" value="InterPro"/>
</dbReference>
<evidence type="ECO:0000256" key="7">
    <source>
        <dbReference type="ARBA" id="ARBA00023170"/>
    </source>
</evidence>
<name>A0AAW0SBA8_SCYPA</name>
<dbReference type="GO" id="GO:0050906">
    <property type="term" value="P:detection of stimulus involved in sensory perception"/>
    <property type="evidence" value="ECO:0007669"/>
    <property type="project" value="UniProtKB-ARBA"/>
</dbReference>
<sequence>ARMLDPPFLGGAVETVIFVLRTMLNQGAQGVPRSSGVRIFLAAWFIGCLVLTTAYTSNLVALLTSPAYPKRVHSLRQLARSNYRYEATTDLPDHMTVCATPPK</sequence>
<dbReference type="Pfam" id="PF00060">
    <property type="entry name" value="Lig_chan"/>
    <property type="match status" value="1"/>
</dbReference>
<dbReference type="AlphaFoldDB" id="A0AAW0SBA8"/>
<keyword evidence="4 9" id="KW-0812">Transmembrane</keyword>
<keyword evidence="3" id="KW-1003">Cell membrane</keyword>
<dbReference type="InterPro" id="IPR001320">
    <property type="entry name" value="Iontro_rcpt_C"/>
</dbReference>
<evidence type="ECO:0000256" key="1">
    <source>
        <dbReference type="ARBA" id="ARBA00004651"/>
    </source>
</evidence>
<keyword evidence="8" id="KW-0325">Glycoprotein</keyword>
<dbReference type="PANTHER" id="PTHR42643">
    <property type="entry name" value="IONOTROPIC RECEPTOR 20A-RELATED"/>
    <property type="match status" value="1"/>
</dbReference>
<comment type="similarity">
    <text evidence="2">Belongs to the glutamate-gated ion channel (TC 1.A.10.1) family.</text>
</comment>
<feature type="non-terminal residue" evidence="11">
    <location>
        <position position="1"/>
    </location>
</feature>
<dbReference type="InterPro" id="IPR052192">
    <property type="entry name" value="Insect_Ionotropic_Sensory_Rcpt"/>
</dbReference>
<keyword evidence="12" id="KW-1185">Reference proteome</keyword>
<feature type="transmembrane region" description="Helical" evidence="9">
    <location>
        <begin position="36"/>
        <end position="56"/>
    </location>
</feature>
<dbReference type="Proteomes" id="UP001487740">
    <property type="component" value="Unassembled WGS sequence"/>
</dbReference>
<evidence type="ECO:0000313" key="12">
    <source>
        <dbReference type="Proteomes" id="UP001487740"/>
    </source>
</evidence>
<proteinExistence type="inferred from homology"/>
<gene>
    <name evidence="11" type="ORF">O3P69_013079</name>
</gene>
<evidence type="ECO:0000256" key="2">
    <source>
        <dbReference type="ARBA" id="ARBA00008685"/>
    </source>
</evidence>
<dbReference type="Gene3D" id="1.10.287.70">
    <property type="match status" value="1"/>
</dbReference>
<dbReference type="EMBL" id="JARAKH010003732">
    <property type="protein sequence ID" value="KAK8372161.1"/>
    <property type="molecule type" value="Genomic_DNA"/>
</dbReference>
<keyword evidence="5 9" id="KW-1133">Transmembrane helix</keyword>